<dbReference type="RefSeq" id="WP_186915667.1">
    <property type="nucleotide sequence ID" value="NZ_JACOFZ010000001.1"/>
</dbReference>
<evidence type="ECO:0000256" key="8">
    <source>
        <dbReference type="ARBA" id="ARBA00023065"/>
    </source>
</evidence>
<reference evidence="14" key="1">
    <citation type="submission" date="2020-08" db="EMBL/GenBank/DDBJ databases">
        <title>Novel species isolated from subtropical streams in China.</title>
        <authorList>
            <person name="Lu H."/>
        </authorList>
    </citation>
    <scope>NUCLEOTIDE SEQUENCE</scope>
    <source>
        <strain evidence="14">LX22W</strain>
    </source>
</reference>
<evidence type="ECO:0000313" key="14">
    <source>
        <dbReference type="EMBL" id="MBC3879755.1"/>
    </source>
</evidence>
<evidence type="ECO:0000256" key="4">
    <source>
        <dbReference type="ARBA" id="ARBA00022692"/>
    </source>
</evidence>
<proteinExistence type="predicted"/>
<dbReference type="InterPro" id="IPR013099">
    <property type="entry name" value="K_chnl_dom"/>
</dbReference>
<dbReference type="Pfam" id="PF07885">
    <property type="entry name" value="Ion_trans_2"/>
    <property type="match status" value="1"/>
</dbReference>
<keyword evidence="2" id="KW-0813">Transport</keyword>
<feature type="transmembrane region" description="Helical" evidence="12">
    <location>
        <begin position="199"/>
        <end position="223"/>
    </location>
</feature>
<keyword evidence="8" id="KW-0406">Ion transport</keyword>
<feature type="transmembrane region" description="Helical" evidence="12">
    <location>
        <begin position="89"/>
        <end position="108"/>
    </location>
</feature>
<feature type="transmembrane region" description="Helical" evidence="12">
    <location>
        <begin position="25"/>
        <end position="46"/>
    </location>
</feature>
<protein>
    <submittedName>
        <fullName evidence="14">Two pore domain potassium channel family protein</fullName>
    </submittedName>
</protein>
<keyword evidence="5" id="KW-0631">Potassium channel</keyword>
<comment type="caution">
    <text evidence="14">The sequence shown here is derived from an EMBL/GenBank/DDBJ whole genome shotgun (WGS) entry which is preliminary data.</text>
</comment>
<keyword evidence="9 12" id="KW-0472">Membrane</keyword>
<evidence type="ECO:0000256" key="3">
    <source>
        <dbReference type="ARBA" id="ARBA00022538"/>
    </source>
</evidence>
<keyword evidence="10 14" id="KW-0407">Ion channel</keyword>
<dbReference type="GO" id="GO:0016020">
    <property type="term" value="C:membrane"/>
    <property type="evidence" value="ECO:0007669"/>
    <property type="project" value="UniProtKB-SubCell"/>
</dbReference>
<keyword evidence="3" id="KW-0633">Potassium transport</keyword>
<keyword evidence="7 12" id="KW-1133">Transmembrane helix</keyword>
<evidence type="ECO:0000313" key="15">
    <source>
        <dbReference type="Proteomes" id="UP000627446"/>
    </source>
</evidence>
<comment type="subcellular location">
    <subcellularLocation>
        <location evidence="1">Membrane</location>
        <topology evidence="1">Multi-pass membrane protein</topology>
    </subcellularLocation>
</comment>
<feature type="transmembrane region" description="Helical" evidence="12">
    <location>
        <begin position="58"/>
        <end position="77"/>
    </location>
</feature>
<dbReference type="EMBL" id="JACOFZ010000001">
    <property type="protein sequence ID" value="MBC3879755.1"/>
    <property type="molecule type" value="Genomic_DNA"/>
</dbReference>
<keyword evidence="4 12" id="KW-0812">Transmembrane</keyword>
<dbReference type="Gene3D" id="1.10.287.70">
    <property type="match status" value="1"/>
</dbReference>
<dbReference type="GO" id="GO:0005267">
    <property type="term" value="F:potassium channel activity"/>
    <property type="evidence" value="ECO:0007669"/>
    <property type="project" value="UniProtKB-KW"/>
</dbReference>
<evidence type="ECO:0000256" key="1">
    <source>
        <dbReference type="ARBA" id="ARBA00004141"/>
    </source>
</evidence>
<evidence type="ECO:0000256" key="5">
    <source>
        <dbReference type="ARBA" id="ARBA00022826"/>
    </source>
</evidence>
<keyword evidence="11" id="KW-0175">Coiled coil</keyword>
<gene>
    <name evidence="14" type="ORF">H8K36_00060</name>
</gene>
<evidence type="ECO:0000256" key="9">
    <source>
        <dbReference type="ARBA" id="ARBA00023136"/>
    </source>
</evidence>
<feature type="transmembrane region" description="Helical" evidence="12">
    <location>
        <begin position="141"/>
        <end position="163"/>
    </location>
</feature>
<dbReference type="PANTHER" id="PTHR10027">
    <property type="entry name" value="CALCIUM-ACTIVATED POTASSIUM CHANNEL ALPHA CHAIN"/>
    <property type="match status" value="1"/>
</dbReference>
<evidence type="ECO:0000256" key="6">
    <source>
        <dbReference type="ARBA" id="ARBA00022958"/>
    </source>
</evidence>
<feature type="domain" description="Potassium channel" evidence="13">
    <location>
        <begin position="149"/>
        <end position="222"/>
    </location>
</feature>
<feature type="coiled-coil region" evidence="11">
    <location>
        <begin position="231"/>
        <end position="258"/>
    </location>
</feature>
<keyword evidence="15" id="KW-1185">Reference proteome</keyword>
<accession>A0A923HMF8</accession>
<feature type="transmembrane region" description="Helical" evidence="12">
    <location>
        <begin position="115"/>
        <end position="135"/>
    </location>
</feature>
<name>A0A923HMF8_9BURK</name>
<evidence type="ECO:0000256" key="12">
    <source>
        <dbReference type="SAM" id="Phobius"/>
    </source>
</evidence>
<sequence>MRQHKVDANGIVELEYGLSANFFTWFSRPILLFGLLLSIPAFYLLLAQENAQGRMIGHVLYGVVALILFADTLWQWQAHRKQKTRHGKLILDVVIILGCIASIIPTEVQWGMLEWLFRLGLCAVILLRIATLILQHMQPSHLVQVIVLAIIMLSTAGAGFYWLEPRVGNYADGVWLAFTTVATVGYGDIVPSTPASKIFAVFIVLLGYAMFSIVTANIAALFVGEEEEEFERQLHDDIRALHQEVSALREELRLQDQLLNAYLQRADKENHSP</sequence>
<evidence type="ECO:0000259" key="13">
    <source>
        <dbReference type="Pfam" id="PF07885"/>
    </source>
</evidence>
<dbReference type="SUPFAM" id="SSF81324">
    <property type="entry name" value="Voltage-gated potassium channels"/>
    <property type="match status" value="1"/>
</dbReference>
<evidence type="ECO:0000256" key="2">
    <source>
        <dbReference type="ARBA" id="ARBA00022448"/>
    </source>
</evidence>
<dbReference type="PANTHER" id="PTHR10027:SF10">
    <property type="entry name" value="SLOWPOKE 2, ISOFORM D"/>
    <property type="match status" value="1"/>
</dbReference>
<dbReference type="InterPro" id="IPR047871">
    <property type="entry name" value="K_chnl_Slo-like"/>
</dbReference>
<keyword evidence="6" id="KW-0630">Potassium</keyword>
<evidence type="ECO:0000256" key="10">
    <source>
        <dbReference type="ARBA" id="ARBA00023303"/>
    </source>
</evidence>
<evidence type="ECO:0000256" key="11">
    <source>
        <dbReference type="SAM" id="Coils"/>
    </source>
</evidence>
<dbReference type="AlphaFoldDB" id="A0A923HMF8"/>
<dbReference type="Proteomes" id="UP000627446">
    <property type="component" value="Unassembled WGS sequence"/>
</dbReference>
<feature type="transmembrane region" description="Helical" evidence="12">
    <location>
        <begin position="170"/>
        <end position="187"/>
    </location>
</feature>
<organism evidence="14 15">
    <name type="scientific">Undibacterium nitidum</name>
    <dbReference type="NCBI Taxonomy" id="2762298"/>
    <lineage>
        <taxon>Bacteria</taxon>
        <taxon>Pseudomonadati</taxon>
        <taxon>Pseudomonadota</taxon>
        <taxon>Betaproteobacteria</taxon>
        <taxon>Burkholderiales</taxon>
        <taxon>Oxalobacteraceae</taxon>
        <taxon>Undibacterium</taxon>
    </lineage>
</organism>
<evidence type="ECO:0000256" key="7">
    <source>
        <dbReference type="ARBA" id="ARBA00022989"/>
    </source>
</evidence>